<feature type="region of interest" description="Disordered" evidence="1">
    <location>
        <begin position="221"/>
        <end position="357"/>
    </location>
</feature>
<keyword evidence="3" id="KW-1185">Reference proteome</keyword>
<feature type="compositionally biased region" description="Low complexity" evidence="1">
    <location>
        <begin position="576"/>
        <end position="585"/>
    </location>
</feature>
<feature type="compositionally biased region" description="Acidic residues" evidence="1">
    <location>
        <begin position="119"/>
        <end position="129"/>
    </location>
</feature>
<feature type="compositionally biased region" description="Basic and acidic residues" evidence="1">
    <location>
        <begin position="244"/>
        <end position="253"/>
    </location>
</feature>
<feature type="region of interest" description="Disordered" evidence="1">
    <location>
        <begin position="572"/>
        <end position="637"/>
    </location>
</feature>
<feature type="compositionally biased region" description="Acidic residues" evidence="1">
    <location>
        <begin position="82"/>
        <end position="92"/>
    </location>
</feature>
<feature type="compositionally biased region" description="Acidic residues" evidence="1">
    <location>
        <begin position="512"/>
        <end position="521"/>
    </location>
</feature>
<feature type="compositionally biased region" description="Basic and acidic residues" evidence="1">
    <location>
        <begin position="145"/>
        <end position="163"/>
    </location>
</feature>
<sequence>MAPKPTRNSRVPTSAIPNPYAIDHSSRREQPRRKHHLPEYPFNASTDGATPPTKQKGGAGSARSSSGDDDDEADVGDTAATEADEDDNEDKDGDALAPSGRAMEGHGDQAGPINVNDANDNECNSDDEAYNGIDLINDSEEEDSDVMKEEERNIIESEGDDIHNMPATVPTSATEASDEWAGFDLDHGLFSTDVSHFDEQYGRSEPSIFESEMDLFKSTSVYDDFDPIPSVPLSLSPSPRRVRFKEPVYHDSDSSDIVSDDGGLDGLFNSASAQTGEDLSFGGQDVDDEDDCSSLGNSSGYETDYGDTTDEEDVPASATTRPQSLLRQPSLSSMDNESQIASSAAPGPFKVPATPLRYRRGPRMGSWTVDRTKPFAMIDCTGDNMVIVPAKRPAPAGDFSMASTANTSPIAARPTLATAIDDSEIDYSDFSFHVDPMLASEPDVMPSTLFPTAPSSQVQDQTFASSSVFFPMDDIGDVNAVYAMDDQDDDDDDDDDEELLNVEDFIDFGVSSEDEEDEDQGLLENTSLPTPASTSPTGTGAHFQSKTPSPGNSSAQHLLKHLDKGMISAFRRGQPHHQAQPQRPQSGSSLNSQAFKGGRHAAAHTSLSSQKKRKLSDTFGGRPSFGVAAKKRLLNRR</sequence>
<gene>
    <name evidence="2" type="ORF">OEA41_010106</name>
</gene>
<reference evidence="2" key="1">
    <citation type="submission" date="2022-11" db="EMBL/GenBank/DDBJ databases">
        <title>Chromosomal genome sequence assembly and mating type (MAT) locus characterization of the leprose asexual lichenized fungus Lepraria neglecta (Nyl.) Erichsen.</title>
        <authorList>
            <person name="Allen J.L."/>
            <person name="Pfeffer B."/>
        </authorList>
    </citation>
    <scope>NUCLEOTIDE SEQUENCE</scope>
    <source>
        <strain evidence="2">Allen 5258</strain>
    </source>
</reference>
<evidence type="ECO:0000313" key="3">
    <source>
        <dbReference type="Proteomes" id="UP001276659"/>
    </source>
</evidence>
<organism evidence="2 3">
    <name type="scientific">Lepraria neglecta</name>
    <dbReference type="NCBI Taxonomy" id="209136"/>
    <lineage>
        <taxon>Eukaryota</taxon>
        <taxon>Fungi</taxon>
        <taxon>Dikarya</taxon>
        <taxon>Ascomycota</taxon>
        <taxon>Pezizomycotina</taxon>
        <taxon>Lecanoromycetes</taxon>
        <taxon>OSLEUM clade</taxon>
        <taxon>Lecanoromycetidae</taxon>
        <taxon>Lecanorales</taxon>
        <taxon>Lecanorineae</taxon>
        <taxon>Stereocaulaceae</taxon>
        <taxon>Lepraria</taxon>
    </lineage>
</organism>
<feature type="compositionally biased region" description="Low complexity" evidence="1">
    <location>
        <begin position="526"/>
        <end position="541"/>
    </location>
</feature>
<dbReference type="EMBL" id="JASNWA010000011">
    <property type="protein sequence ID" value="KAK3166981.1"/>
    <property type="molecule type" value="Genomic_DNA"/>
</dbReference>
<feature type="region of interest" description="Disordered" evidence="1">
    <location>
        <begin position="512"/>
        <end position="556"/>
    </location>
</feature>
<evidence type="ECO:0000313" key="2">
    <source>
        <dbReference type="EMBL" id="KAK3166981.1"/>
    </source>
</evidence>
<proteinExistence type="predicted"/>
<feature type="compositionally biased region" description="Low complexity" evidence="1">
    <location>
        <begin position="321"/>
        <end position="333"/>
    </location>
</feature>
<feature type="region of interest" description="Disordered" evidence="1">
    <location>
        <begin position="1"/>
        <end position="176"/>
    </location>
</feature>
<dbReference type="Proteomes" id="UP001276659">
    <property type="component" value="Unassembled WGS sequence"/>
</dbReference>
<protein>
    <submittedName>
        <fullName evidence="2">Uncharacterized protein</fullName>
    </submittedName>
</protein>
<feature type="compositionally biased region" description="Polar residues" evidence="1">
    <location>
        <begin position="542"/>
        <end position="556"/>
    </location>
</feature>
<name>A0AAD9YVX0_9LECA</name>
<dbReference type="AlphaFoldDB" id="A0AAD9YVX0"/>
<evidence type="ECO:0000256" key="1">
    <source>
        <dbReference type="SAM" id="MobiDB-lite"/>
    </source>
</evidence>
<feature type="compositionally biased region" description="Acidic residues" evidence="1">
    <location>
        <begin position="304"/>
        <end position="314"/>
    </location>
</feature>
<accession>A0AAD9YVX0</accession>
<feature type="compositionally biased region" description="Polar residues" evidence="1">
    <location>
        <begin position="1"/>
        <end position="16"/>
    </location>
</feature>
<comment type="caution">
    <text evidence="2">The sequence shown here is derived from an EMBL/GenBank/DDBJ whole genome shotgun (WGS) entry which is preliminary data.</text>
</comment>